<dbReference type="InterPro" id="IPR052055">
    <property type="entry name" value="Hepadnavirus_pol/RT"/>
</dbReference>
<dbReference type="PANTHER" id="PTHR33050:SF7">
    <property type="entry name" value="RIBONUCLEASE H"/>
    <property type="match status" value="1"/>
</dbReference>
<dbReference type="Proteomes" id="UP001054902">
    <property type="component" value="Unassembled WGS sequence"/>
</dbReference>
<sequence>MLAFWKQNVTFSLIHHIRNKRLSSSDSYVVRTLEKKQVVSYIQGKYVWTKSGRQTYRRWWSVSGSIADTKKNRIAGLDCIQRSAEATLWEWNVGSRPFFWRWNESLLNKDYTSAMRDGTKVLHDPEKLPSWKRRQRPPNDPSAHVKIKSKLEKFVKRKYLVDPFIESLISFFDVPKADDVRVVFNGTSSGLNDAVYAPWFPLPTIRSLLRRVEQGTWMGDADIGEMFYNFMLDEDIRKYAGVDVTQYFLDPANSEKVKKIWKAWCRLVMGFGPSPYLSTQSLLHAKPFILDGSLAGDVLVYIDDLRGTGLTEVEGWNGIQQVAKRLNFLGIQNAARKFRTILQEPGPWAGSMVYTSEGVHVLISKEKWSKTKKILGEMKAELELGKGMNFKKLRSDRGFLIYVTRSYLSMVPYLKGIHLTLSGYLPGKDKDGWKITGVKPRRSTADDDSLEEEFDYTKCPVTVEPATRLKDNLYALLKLCESEKPVKRLARVKHICAVAYGFLDASKAGFGSGVEIPIRDESSNFTGNKSLNLRFGHWCNEAQEQSSNFRELKNLVVAVEKAWKEGKLKEVELFIFTDNEVAERCYYKGTSSNRQLFELILRLRKIEMEGDLILHVIHISGVRMIHCGIDRLSRSDYNEGIAAGKSLESYMDLDKSALTRAPDLMTWVKSWWRSEVLGELSLLTPEEWFTFDEEREIGNALWLPAPAAAEAAVEQMATWSHSDADSRAHVLICPRLWTCQWRKQANKRCDVSIEIPIRDLEFWGEHTHFEPLLIFIRFPIYSKKPFRIRHEKLFMDKMARNLYEAKLQEGFKGSDWSNLLRELWEEAGRICGMC</sequence>
<reference evidence="1 2" key="1">
    <citation type="journal article" date="2021" name="Sci. Rep.">
        <title>The genome of the diatom Chaetoceros tenuissimus carries an ancient integrated fragment of an extant virus.</title>
        <authorList>
            <person name="Hongo Y."/>
            <person name="Kimura K."/>
            <person name="Takaki Y."/>
            <person name="Yoshida Y."/>
            <person name="Baba S."/>
            <person name="Kobayashi G."/>
            <person name="Nagasaki K."/>
            <person name="Hano T."/>
            <person name="Tomaru Y."/>
        </authorList>
    </citation>
    <scope>NUCLEOTIDE SEQUENCE [LARGE SCALE GENOMIC DNA]</scope>
    <source>
        <strain evidence="1 2">NIES-3715</strain>
    </source>
</reference>
<protein>
    <recommendedName>
        <fullName evidence="3">Reverse transcriptase domain-containing protein</fullName>
    </recommendedName>
</protein>
<accession>A0AAD3H3Z5</accession>
<dbReference type="PANTHER" id="PTHR33050">
    <property type="entry name" value="REVERSE TRANSCRIPTASE DOMAIN-CONTAINING PROTEIN"/>
    <property type="match status" value="1"/>
</dbReference>
<dbReference type="Gene3D" id="3.10.10.10">
    <property type="entry name" value="HIV Type 1 Reverse Transcriptase, subunit A, domain 1"/>
    <property type="match status" value="1"/>
</dbReference>
<dbReference type="EMBL" id="BLLK01000033">
    <property type="protein sequence ID" value="GFH49188.1"/>
    <property type="molecule type" value="Genomic_DNA"/>
</dbReference>
<dbReference type="AlphaFoldDB" id="A0AAD3H3Z5"/>
<comment type="caution">
    <text evidence="1">The sequence shown here is derived from an EMBL/GenBank/DDBJ whole genome shotgun (WGS) entry which is preliminary data.</text>
</comment>
<evidence type="ECO:0000313" key="2">
    <source>
        <dbReference type="Proteomes" id="UP001054902"/>
    </source>
</evidence>
<dbReference type="SUPFAM" id="SSF56672">
    <property type="entry name" value="DNA/RNA polymerases"/>
    <property type="match status" value="1"/>
</dbReference>
<organism evidence="1 2">
    <name type="scientific">Chaetoceros tenuissimus</name>
    <dbReference type="NCBI Taxonomy" id="426638"/>
    <lineage>
        <taxon>Eukaryota</taxon>
        <taxon>Sar</taxon>
        <taxon>Stramenopiles</taxon>
        <taxon>Ochrophyta</taxon>
        <taxon>Bacillariophyta</taxon>
        <taxon>Coscinodiscophyceae</taxon>
        <taxon>Chaetocerotophycidae</taxon>
        <taxon>Chaetocerotales</taxon>
        <taxon>Chaetocerotaceae</taxon>
        <taxon>Chaetoceros</taxon>
    </lineage>
</organism>
<gene>
    <name evidence="1" type="ORF">CTEN210_05664</name>
</gene>
<name>A0AAD3H3Z5_9STRA</name>
<evidence type="ECO:0008006" key="3">
    <source>
        <dbReference type="Google" id="ProtNLM"/>
    </source>
</evidence>
<proteinExistence type="predicted"/>
<evidence type="ECO:0000313" key="1">
    <source>
        <dbReference type="EMBL" id="GFH49188.1"/>
    </source>
</evidence>
<dbReference type="InterPro" id="IPR043502">
    <property type="entry name" value="DNA/RNA_pol_sf"/>
</dbReference>
<keyword evidence="2" id="KW-1185">Reference proteome</keyword>
<dbReference type="Gene3D" id="3.30.70.270">
    <property type="match status" value="1"/>
</dbReference>
<dbReference type="InterPro" id="IPR043128">
    <property type="entry name" value="Rev_trsase/Diguanyl_cyclase"/>
</dbReference>